<proteinExistence type="predicted"/>
<evidence type="ECO:0000256" key="4">
    <source>
        <dbReference type="ARBA" id="ARBA00023136"/>
    </source>
</evidence>
<keyword evidence="3 10" id="KW-0436">Ligase</keyword>
<evidence type="ECO:0000259" key="9">
    <source>
        <dbReference type="Pfam" id="PF13193"/>
    </source>
</evidence>
<dbReference type="PANTHER" id="PTHR43767:SF8">
    <property type="entry name" value="LONG-CHAIN-FATTY-ACID--COA LIGASE"/>
    <property type="match status" value="1"/>
</dbReference>
<dbReference type="RefSeq" id="WP_190479388.1">
    <property type="nucleotide sequence ID" value="NZ_JACOFT010000003.1"/>
</dbReference>
<comment type="pathway">
    <text evidence="2">Lipid metabolism; fatty acid beta-oxidation.</text>
</comment>
<dbReference type="SUPFAM" id="SSF56801">
    <property type="entry name" value="Acetyl-CoA synthetase-like"/>
    <property type="match status" value="1"/>
</dbReference>
<comment type="caution">
    <text evidence="10">The sequence shown here is derived from an EMBL/GenBank/DDBJ whole genome shotgun (WGS) entry which is preliminary data.</text>
</comment>
<evidence type="ECO:0000259" key="8">
    <source>
        <dbReference type="Pfam" id="PF00501"/>
    </source>
</evidence>
<protein>
    <recommendedName>
        <fullName evidence="6">Long-chain-fatty-acid--CoA ligase</fullName>
        <ecNumber evidence="5">6.2.1.3</ecNumber>
    </recommendedName>
    <alternativeName>
        <fullName evidence="7">Long-chain acyl-CoA synthetase</fullName>
    </alternativeName>
</protein>
<evidence type="ECO:0000256" key="3">
    <source>
        <dbReference type="ARBA" id="ARBA00022598"/>
    </source>
</evidence>
<name>A0ABR6XGL2_9BURK</name>
<evidence type="ECO:0000313" key="11">
    <source>
        <dbReference type="Proteomes" id="UP000637632"/>
    </source>
</evidence>
<gene>
    <name evidence="10" type="ORF">H8K26_10650</name>
</gene>
<dbReference type="Pfam" id="PF00501">
    <property type="entry name" value="AMP-binding"/>
    <property type="match status" value="1"/>
</dbReference>
<sequence>MSDTPWINSYPAGVHWDAALTLSSVPQLLHDAVARWPDLPALEFMGKKTSYRELQTLVDQATKGFQQLGVKPGVHVGLFLPNTPHYVISFFAILQAGGTVVNYSPLDAEKVLEHKIEDSHTDMLVTLDMSMLYPQMAKMLTHTRLQKLIVGNIAEMTPYPEAVRANLDKAAQLCTIPQDAQHVLFADLLANDGQYTAVAATDPVETIAVLQYTGGTTGLAKGAMLTHANLTAACSQIVETTQTEPRLLEEGKERLLAVLPLFHIYALTVDMLFGIRLGAEIVLHTRFDVEAVVKDLAAKKITVFPGVPTMYTAIIHYPQIKDFDLRSLKFCNSGGAPLPAEVLQQFQSITGCTLLEGWGMTETSPTGTFTPVSGVRKAGSCGLPTPGIRFKFASIDDPRTFVARGERGEICVAGANVMKGYWNKPDATRDAFTADGYFRTGDVGYMDEDGFIYIVDRTKDMILSGGYNVYPRNIEEAIYQHPAVAEVSVIGIPDEYRGQAAKAFIKLKAGQTPFSFDVLKEFLKDKLGKHEMPQAMEIRPELPKTPVGKLSKKELYDEEAKKRVAA</sequence>
<feature type="domain" description="AMP-binding enzyme C-terminal" evidence="9">
    <location>
        <begin position="474"/>
        <end position="549"/>
    </location>
</feature>
<dbReference type="Pfam" id="PF13193">
    <property type="entry name" value="AMP-binding_C"/>
    <property type="match status" value="1"/>
</dbReference>
<dbReference type="EMBL" id="JACOFT010000003">
    <property type="protein sequence ID" value="MBC3811902.1"/>
    <property type="molecule type" value="Genomic_DNA"/>
</dbReference>
<evidence type="ECO:0000313" key="10">
    <source>
        <dbReference type="EMBL" id="MBC3811902.1"/>
    </source>
</evidence>
<dbReference type="PROSITE" id="PS00455">
    <property type="entry name" value="AMP_BINDING"/>
    <property type="match status" value="1"/>
</dbReference>
<dbReference type="Gene3D" id="3.40.50.12780">
    <property type="entry name" value="N-terminal domain of ligase-like"/>
    <property type="match status" value="1"/>
</dbReference>
<evidence type="ECO:0000256" key="6">
    <source>
        <dbReference type="ARBA" id="ARBA00039545"/>
    </source>
</evidence>
<dbReference type="InterPro" id="IPR000873">
    <property type="entry name" value="AMP-dep_synth/lig_dom"/>
</dbReference>
<accession>A0ABR6XGL2</accession>
<dbReference type="InterPro" id="IPR045851">
    <property type="entry name" value="AMP-bd_C_sf"/>
</dbReference>
<dbReference type="InterPro" id="IPR020845">
    <property type="entry name" value="AMP-binding_CS"/>
</dbReference>
<dbReference type="Gene3D" id="3.30.300.30">
    <property type="match status" value="1"/>
</dbReference>
<dbReference type="InterPro" id="IPR025110">
    <property type="entry name" value="AMP-bd_C"/>
</dbReference>
<evidence type="ECO:0000256" key="5">
    <source>
        <dbReference type="ARBA" id="ARBA00026121"/>
    </source>
</evidence>
<keyword evidence="4" id="KW-0472">Membrane</keyword>
<keyword evidence="11" id="KW-1185">Reference proteome</keyword>
<dbReference type="Proteomes" id="UP000637632">
    <property type="component" value="Unassembled WGS sequence"/>
</dbReference>
<dbReference type="EC" id="6.2.1.3" evidence="5"/>
<evidence type="ECO:0000256" key="2">
    <source>
        <dbReference type="ARBA" id="ARBA00005005"/>
    </source>
</evidence>
<dbReference type="CDD" id="cd05936">
    <property type="entry name" value="FC-FACS_FadD_like"/>
    <property type="match status" value="1"/>
</dbReference>
<organism evidence="10 11">
    <name type="scientific">Undibacterium aquatile</name>
    <dbReference type="NCBI Taxonomy" id="1537398"/>
    <lineage>
        <taxon>Bacteria</taxon>
        <taxon>Pseudomonadati</taxon>
        <taxon>Pseudomonadota</taxon>
        <taxon>Betaproteobacteria</taxon>
        <taxon>Burkholderiales</taxon>
        <taxon>Oxalobacteraceae</taxon>
        <taxon>Undibacterium</taxon>
    </lineage>
</organism>
<reference evidence="10 11" key="1">
    <citation type="submission" date="2020-08" db="EMBL/GenBank/DDBJ databases">
        <title>Novel species isolated from subtropical streams in China.</title>
        <authorList>
            <person name="Lu H."/>
        </authorList>
    </citation>
    <scope>NUCLEOTIDE SEQUENCE [LARGE SCALE GENOMIC DNA]</scope>
    <source>
        <strain evidence="10 11">CCTCC AB 2015119</strain>
    </source>
</reference>
<dbReference type="InterPro" id="IPR050237">
    <property type="entry name" value="ATP-dep_AMP-bd_enzyme"/>
</dbReference>
<dbReference type="InterPro" id="IPR042099">
    <property type="entry name" value="ANL_N_sf"/>
</dbReference>
<comment type="subcellular location">
    <subcellularLocation>
        <location evidence="1">Membrane</location>
        <topology evidence="1">Peripheral membrane protein</topology>
    </subcellularLocation>
</comment>
<dbReference type="PANTHER" id="PTHR43767">
    <property type="entry name" value="LONG-CHAIN-FATTY-ACID--COA LIGASE"/>
    <property type="match status" value="1"/>
</dbReference>
<evidence type="ECO:0000256" key="1">
    <source>
        <dbReference type="ARBA" id="ARBA00004170"/>
    </source>
</evidence>
<feature type="domain" description="AMP-dependent synthetase/ligase" evidence="8">
    <location>
        <begin position="30"/>
        <end position="422"/>
    </location>
</feature>
<evidence type="ECO:0000256" key="7">
    <source>
        <dbReference type="ARBA" id="ARBA00042773"/>
    </source>
</evidence>
<dbReference type="GO" id="GO:0016874">
    <property type="term" value="F:ligase activity"/>
    <property type="evidence" value="ECO:0007669"/>
    <property type="project" value="UniProtKB-KW"/>
</dbReference>